<organism evidence="1 2">
    <name type="scientific">Acinetobacter gyllenbergii CIP 110306 = MTCC 11365</name>
    <dbReference type="NCBI Taxonomy" id="1217657"/>
    <lineage>
        <taxon>Bacteria</taxon>
        <taxon>Pseudomonadati</taxon>
        <taxon>Pseudomonadota</taxon>
        <taxon>Gammaproteobacteria</taxon>
        <taxon>Moraxellales</taxon>
        <taxon>Moraxellaceae</taxon>
        <taxon>Acinetobacter</taxon>
    </lineage>
</organism>
<dbReference type="AlphaFoldDB" id="A0A829HFW4"/>
<accession>A0A829HFW4</accession>
<evidence type="ECO:0000313" key="2">
    <source>
        <dbReference type="Proteomes" id="UP000014523"/>
    </source>
</evidence>
<name>A0A829HFW4_9GAMM</name>
<keyword evidence="2" id="KW-1185">Reference proteome</keyword>
<dbReference type="RefSeq" id="WP_016660454.1">
    <property type="nucleotide sequence ID" value="NZ_ASQH01000011.1"/>
</dbReference>
<evidence type="ECO:0000313" key="1">
    <source>
        <dbReference type="EMBL" id="EPF77263.1"/>
    </source>
</evidence>
<dbReference type="Proteomes" id="UP000014523">
    <property type="component" value="Unassembled WGS sequence"/>
</dbReference>
<gene>
    <name evidence="1" type="ORF">F957_02741</name>
</gene>
<proteinExistence type="predicted"/>
<protein>
    <submittedName>
        <fullName evidence="1">Uncharacterized protein</fullName>
    </submittedName>
</protein>
<reference evidence="1 2" key="1">
    <citation type="submission" date="2013-06" db="EMBL/GenBank/DDBJ databases">
        <title>The Genome Sequence of Acinetobacter gyllenbergii CIP 110306.</title>
        <authorList>
            <consortium name="The Broad Institute Genome Sequencing Platform"/>
            <consortium name="The Broad Institute Genome Sequencing Center for Infectious Disease"/>
            <person name="Cerqueira G."/>
            <person name="Feldgarden M."/>
            <person name="Courvalin P."/>
            <person name="Perichon B."/>
            <person name="Grillot-Courvalin C."/>
            <person name="Clermont D."/>
            <person name="Rocha E."/>
            <person name="Yoon E.-J."/>
            <person name="Nemec A."/>
            <person name="Young S.K."/>
            <person name="Zeng Q."/>
            <person name="Gargeya S."/>
            <person name="Fitzgerald M."/>
            <person name="Abouelleil A."/>
            <person name="Alvarado L."/>
            <person name="Berlin A.M."/>
            <person name="Chapman S.B."/>
            <person name="Dewar J."/>
            <person name="Goldberg J."/>
            <person name="Griggs A."/>
            <person name="Gujja S."/>
            <person name="Hansen M."/>
            <person name="Howarth C."/>
            <person name="Imamovic A."/>
            <person name="Larimer J."/>
            <person name="McCowan C."/>
            <person name="Murphy C."/>
            <person name="Pearson M."/>
            <person name="Priest M."/>
            <person name="Roberts A."/>
            <person name="Saif S."/>
            <person name="Shea T."/>
            <person name="Sykes S."/>
            <person name="Wortman J."/>
            <person name="Nusbaum C."/>
            <person name="Birren B."/>
        </authorList>
    </citation>
    <scope>NUCLEOTIDE SEQUENCE [LARGE SCALE GENOMIC DNA]</scope>
    <source>
        <strain evidence="1 2">CIP 110306</strain>
    </source>
</reference>
<comment type="caution">
    <text evidence="1">The sequence shown here is derived from an EMBL/GenBank/DDBJ whole genome shotgun (WGS) entry which is preliminary data.</text>
</comment>
<dbReference type="EMBL" id="ATGG01000021">
    <property type="protein sequence ID" value="EPF77263.1"/>
    <property type="molecule type" value="Genomic_DNA"/>
</dbReference>
<sequence length="67" mass="7905">MSKYDEMDWKCRRCRWVGNQKELIGKYNKKQGMTDNVCPRCECSVFTLVERKEQSSANSRIKQRIGG</sequence>